<dbReference type="GO" id="GO:0008764">
    <property type="term" value="F:UDP-N-acetylmuramoylalanine-D-glutamate ligase activity"/>
    <property type="evidence" value="ECO:0007669"/>
    <property type="project" value="UniProtKB-UniRule"/>
</dbReference>
<dbReference type="SUPFAM" id="SSF53623">
    <property type="entry name" value="MurD-like peptide ligases, catalytic domain"/>
    <property type="match status" value="1"/>
</dbReference>
<protein>
    <recommendedName>
        <fullName evidence="9 10">UDP-N-acetylmuramoylalanine--D-glutamate ligase</fullName>
        <ecNumber evidence="9 10">6.3.2.9</ecNumber>
    </recommendedName>
    <alternativeName>
        <fullName evidence="9">D-glutamic acid-adding enzyme</fullName>
    </alternativeName>
    <alternativeName>
        <fullName evidence="9">UDP-N-acetylmuramoyl-L-alanyl-D-glutamate synthetase</fullName>
    </alternativeName>
</protein>
<keyword evidence="7 9" id="KW-0067">ATP-binding</keyword>
<evidence type="ECO:0000256" key="10">
    <source>
        <dbReference type="RuleBase" id="RU003664"/>
    </source>
</evidence>
<feature type="domain" description="Mur ligase central" evidence="12">
    <location>
        <begin position="114"/>
        <end position="297"/>
    </location>
</feature>
<keyword evidence="9 10" id="KW-0133">Cell shape</keyword>
<evidence type="ECO:0000256" key="1">
    <source>
        <dbReference type="ARBA" id="ARBA00004496"/>
    </source>
</evidence>
<keyword evidence="3 9" id="KW-0963">Cytoplasm</keyword>
<organism evidence="13 14">
    <name type="scientific">Vulgatibacter incomptus</name>
    <dbReference type="NCBI Taxonomy" id="1391653"/>
    <lineage>
        <taxon>Bacteria</taxon>
        <taxon>Pseudomonadati</taxon>
        <taxon>Myxococcota</taxon>
        <taxon>Myxococcia</taxon>
        <taxon>Myxococcales</taxon>
        <taxon>Cystobacterineae</taxon>
        <taxon>Vulgatibacteraceae</taxon>
        <taxon>Vulgatibacter</taxon>
    </lineage>
</organism>
<keyword evidence="6 9" id="KW-0547">Nucleotide-binding</keyword>
<dbReference type="EC" id="6.3.2.9" evidence="9 10"/>
<sequence>MLALAGRRVLVVGLARSGVAAAKLLCREGAIVTATDGRKAAELGPAVEALLPLGVRFELGGHDEAAFTSAELIVVSPGVPLAGRELVAARAAGVPIIGEAELAATFIEEPVVGITGTNGKSTTTALIGHLLTAAGKRVFLGGNLGTPLSERVLAGGALDVTVAELSSFQLEAVETLRPHVAVVTNLSPDHLDRYPGPQDYYEAKRAIFRAQRESDFAVLNAGDPEVLALHRGALSKPVSFGHGAVELAGDDRAARDDGKRIVVRGVGGEEEELYERLSPALRGRHNRENAMAAILAARLCGAAPEAIRAGLASFGGLPHRLELVRTLRGTEWINDSKATNVDSVKVALAALPGPLVWIAGGLGKGAPYEPLRALLPGRVKAILTIGSDAQAIASALGDLAPATSCGTLDEAVRVAEGMALPGEAVLLSPACASFDQFRSYEHRGAAFRALVEALP</sequence>
<dbReference type="InterPro" id="IPR036565">
    <property type="entry name" value="Mur-like_cat_sf"/>
</dbReference>
<name>A0A0K1PEC1_9BACT</name>
<keyword evidence="5 9" id="KW-0132">Cell division</keyword>
<dbReference type="GO" id="GO:0008360">
    <property type="term" value="P:regulation of cell shape"/>
    <property type="evidence" value="ECO:0007669"/>
    <property type="project" value="UniProtKB-KW"/>
</dbReference>
<dbReference type="GO" id="GO:0004326">
    <property type="term" value="F:tetrahydrofolylpolyglutamate synthase activity"/>
    <property type="evidence" value="ECO:0007669"/>
    <property type="project" value="InterPro"/>
</dbReference>
<dbReference type="EMBL" id="CP012332">
    <property type="protein sequence ID" value="AKU91865.1"/>
    <property type="molecule type" value="Genomic_DNA"/>
</dbReference>
<proteinExistence type="inferred from homology"/>
<evidence type="ECO:0000256" key="6">
    <source>
        <dbReference type="ARBA" id="ARBA00022741"/>
    </source>
</evidence>
<dbReference type="InterPro" id="IPR005762">
    <property type="entry name" value="MurD"/>
</dbReference>
<evidence type="ECO:0000313" key="14">
    <source>
        <dbReference type="Proteomes" id="UP000055590"/>
    </source>
</evidence>
<gene>
    <name evidence="9" type="primary">murD</name>
    <name evidence="13" type="ORF">AKJ08_2252</name>
</gene>
<dbReference type="InterPro" id="IPR004101">
    <property type="entry name" value="Mur_ligase_C"/>
</dbReference>
<dbReference type="KEGG" id="vin:AKJ08_2252"/>
<evidence type="ECO:0000256" key="3">
    <source>
        <dbReference type="ARBA" id="ARBA00022490"/>
    </source>
</evidence>
<keyword evidence="4 9" id="KW-0436">Ligase</keyword>
<dbReference type="Gene3D" id="3.40.50.720">
    <property type="entry name" value="NAD(P)-binding Rossmann-like Domain"/>
    <property type="match status" value="1"/>
</dbReference>
<evidence type="ECO:0000256" key="2">
    <source>
        <dbReference type="ARBA" id="ARBA00004752"/>
    </source>
</evidence>
<evidence type="ECO:0000259" key="12">
    <source>
        <dbReference type="Pfam" id="PF08245"/>
    </source>
</evidence>
<dbReference type="InterPro" id="IPR013221">
    <property type="entry name" value="Mur_ligase_cen"/>
</dbReference>
<dbReference type="GO" id="GO:0005737">
    <property type="term" value="C:cytoplasm"/>
    <property type="evidence" value="ECO:0007669"/>
    <property type="project" value="UniProtKB-SubCell"/>
</dbReference>
<evidence type="ECO:0000256" key="8">
    <source>
        <dbReference type="ARBA" id="ARBA00023306"/>
    </source>
</evidence>
<evidence type="ECO:0000256" key="7">
    <source>
        <dbReference type="ARBA" id="ARBA00022840"/>
    </source>
</evidence>
<feature type="binding site" evidence="9">
    <location>
        <begin position="116"/>
        <end position="122"/>
    </location>
    <ligand>
        <name>ATP</name>
        <dbReference type="ChEBI" id="CHEBI:30616"/>
    </ligand>
</feature>
<dbReference type="GO" id="GO:0071555">
    <property type="term" value="P:cell wall organization"/>
    <property type="evidence" value="ECO:0007669"/>
    <property type="project" value="UniProtKB-KW"/>
</dbReference>
<dbReference type="InterPro" id="IPR018109">
    <property type="entry name" value="Folylpolyglutamate_synth_CS"/>
</dbReference>
<dbReference type="PANTHER" id="PTHR43692:SF1">
    <property type="entry name" value="UDP-N-ACETYLMURAMOYLALANINE--D-GLUTAMATE LIGASE"/>
    <property type="match status" value="1"/>
</dbReference>
<dbReference type="AlphaFoldDB" id="A0A0K1PEC1"/>
<dbReference type="InterPro" id="IPR036615">
    <property type="entry name" value="Mur_ligase_C_dom_sf"/>
</dbReference>
<dbReference type="PATRIC" id="fig|1391653.3.peg.2351"/>
<keyword evidence="8 9" id="KW-0131">Cell cycle</keyword>
<dbReference type="Pfam" id="PF08245">
    <property type="entry name" value="Mur_ligase_M"/>
    <property type="match status" value="1"/>
</dbReference>
<reference evidence="13 14" key="1">
    <citation type="submission" date="2015-08" db="EMBL/GenBank/DDBJ databases">
        <authorList>
            <person name="Babu N.S."/>
            <person name="Beckwith C.J."/>
            <person name="Beseler K.G."/>
            <person name="Brison A."/>
            <person name="Carone J.V."/>
            <person name="Caskin T.P."/>
            <person name="Diamond M."/>
            <person name="Durham M.E."/>
            <person name="Foxe J.M."/>
            <person name="Go M."/>
            <person name="Henderson B.A."/>
            <person name="Jones I.B."/>
            <person name="McGettigan J.A."/>
            <person name="Micheletti S.J."/>
            <person name="Nasrallah M.E."/>
            <person name="Ortiz D."/>
            <person name="Piller C.R."/>
            <person name="Privatt S.R."/>
            <person name="Schneider S.L."/>
            <person name="Sharp S."/>
            <person name="Smith T.C."/>
            <person name="Stanton J.D."/>
            <person name="Ullery H.E."/>
            <person name="Wilson R.J."/>
            <person name="Serrano M.G."/>
            <person name="Buck G."/>
            <person name="Lee V."/>
            <person name="Wang Y."/>
            <person name="Carvalho R."/>
            <person name="Voegtly L."/>
            <person name="Shi R."/>
            <person name="Duckworth R."/>
            <person name="Johnson A."/>
            <person name="Loviza R."/>
            <person name="Walstead R."/>
            <person name="Shah Z."/>
            <person name="Kiflezghi M."/>
            <person name="Wade K."/>
            <person name="Ball S.L."/>
            <person name="Bradley K.W."/>
            <person name="Asai D.J."/>
            <person name="Bowman C.A."/>
            <person name="Russell D.A."/>
            <person name="Pope W.H."/>
            <person name="Jacobs-Sera D."/>
            <person name="Hendrix R.W."/>
            <person name="Hatfull G.F."/>
        </authorList>
    </citation>
    <scope>NUCLEOTIDE SEQUENCE [LARGE SCALE GENOMIC DNA]</scope>
    <source>
        <strain evidence="13 14">DSM 27710</strain>
    </source>
</reference>
<dbReference type="GO" id="GO:0051301">
    <property type="term" value="P:cell division"/>
    <property type="evidence" value="ECO:0007669"/>
    <property type="project" value="UniProtKB-KW"/>
</dbReference>
<dbReference type="Gene3D" id="3.90.190.20">
    <property type="entry name" value="Mur ligase, C-terminal domain"/>
    <property type="match status" value="1"/>
</dbReference>
<evidence type="ECO:0000256" key="5">
    <source>
        <dbReference type="ARBA" id="ARBA00022618"/>
    </source>
</evidence>
<keyword evidence="14" id="KW-1185">Reference proteome</keyword>
<dbReference type="HAMAP" id="MF_00639">
    <property type="entry name" value="MurD"/>
    <property type="match status" value="1"/>
</dbReference>
<dbReference type="PROSITE" id="PS01011">
    <property type="entry name" value="FOLYLPOLYGLU_SYNT_1"/>
    <property type="match status" value="1"/>
</dbReference>
<comment type="subcellular location">
    <subcellularLocation>
        <location evidence="1 9 10">Cytoplasm</location>
    </subcellularLocation>
</comment>
<dbReference type="PANTHER" id="PTHR43692">
    <property type="entry name" value="UDP-N-ACETYLMURAMOYLALANINE--D-GLUTAMATE LIGASE"/>
    <property type="match status" value="1"/>
</dbReference>
<evidence type="ECO:0000256" key="4">
    <source>
        <dbReference type="ARBA" id="ARBA00022598"/>
    </source>
</evidence>
<dbReference type="NCBIfam" id="TIGR01087">
    <property type="entry name" value="murD"/>
    <property type="match status" value="1"/>
</dbReference>
<keyword evidence="9 10" id="KW-0961">Cell wall biogenesis/degradation</keyword>
<comment type="similarity">
    <text evidence="9">Belongs to the MurCDEF family.</text>
</comment>
<dbReference type="GO" id="GO:0009252">
    <property type="term" value="P:peptidoglycan biosynthetic process"/>
    <property type="evidence" value="ECO:0007669"/>
    <property type="project" value="UniProtKB-UniRule"/>
</dbReference>
<keyword evidence="9 10" id="KW-0573">Peptidoglycan synthesis</keyword>
<dbReference type="UniPathway" id="UPA00219"/>
<dbReference type="Proteomes" id="UP000055590">
    <property type="component" value="Chromosome"/>
</dbReference>
<dbReference type="Gene3D" id="3.40.1190.10">
    <property type="entry name" value="Mur-like, catalytic domain"/>
    <property type="match status" value="1"/>
</dbReference>
<dbReference type="GO" id="GO:0005524">
    <property type="term" value="F:ATP binding"/>
    <property type="evidence" value="ECO:0007669"/>
    <property type="project" value="UniProtKB-UniRule"/>
</dbReference>
<comment type="catalytic activity">
    <reaction evidence="9 10">
        <text>UDP-N-acetyl-alpha-D-muramoyl-L-alanine + D-glutamate + ATP = UDP-N-acetyl-alpha-D-muramoyl-L-alanyl-D-glutamate + ADP + phosphate + H(+)</text>
        <dbReference type="Rhea" id="RHEA:16429"/>
        <dbReference type="ChEBI" id="CHEBI:15378"/>
        <dbReference type="ChEBI" id="CHEBI:29986"/>
        <dbReference type="ChEBI" id="CHEBI:30616"/>
        <dbReference type="ChEBI" id="CHEBI:43474"/>
        <dbReference type="ChEBI" id="CHEBI:83898"/>
        <dbReference type="ChEBI" id="CHEBI:83900"/>
        <dbReference type="ChEBI" id="CHEBI:456216"/>
        <dbReference type="EC" id="6.3.2.9"/>
    </reaction>
</comment>
<evidence type="ECO:0000259" key="11">
    <source>
        <dbReference type="Pfam" id="PF02875"/>
    </source>
</evidence>
<dbReference type="STRING" id="1391653.AKJ08_2252"/>
<dbReference type="SUPFAM" id="SSF51984">
    <property type="entry name" value="MurCD N-terminal domain"/>
    <property type="match status" value="1"/>
</dbReference>
<comment type="function">
    <text evidence="9 10">Cell wall formation. Catalyzes the addition of glutamate to the nucleotide precursor UDP-N-acetylmuramoyl-L-alanine (UMA).</text>
</comment>
<accession>A0A0K1PEC1</accession>
<evidence type="ECO:0000313" key="13">
    <source>
        <dbReference type="EMBL" id="AKU91865.1"/>
    </source>
</evidence>
<dbReference type="SUPFAM" id="SSF53244">
    <property type="entry name" value="MurD-like peptide ligases, peptide-binding domain"/>
    <property type="match status" value="1"/>
</dbReference>
<feature type="domain" description="Mur ligase C-terminal" evidence="11">
    <location>
        <begin position="319"/>
        <end position="431"/>
    </location>
</feature>
<evidence type="ECO:0000256" key="9">
    <source>
        <dbReference type="HAMAP-Rule" id="MF_00639"/>
    </source>
</evidence>
<comment type="pathway">
    <text evidence="2 9 10">Cell wall biogenesis; peptidoglycan biosynthesis.</text>
</comment>
<dbReference type="Pfam" id="PF02875">
    <property type="entry name" value="Mur_ligase_C"/>
    <property type="match status" value="1"/>
</dbReference>
<dbReference type="Pfam" id="PF21799">
    <property type="entry name" value="MurD-like_N"/>
    <property type="match status" value="1"/>
</dbReference>